<dbReference type="RefSeq" id="WP_148898451.1">
    <property type="nucleotide sequence ID" value="NZ_VNHY01000002.1"/>
</dbReference>
<keyword evidence="6" id="KW-0378">Hydrolase</keyword>
<comment type="caution">
    <text evidence="6">The sequence shown here is derived from an EMBL/GenBank/DDBJ whole genome shotgun (WGS) entry which is preliminary data.</text>
</comment>
<dbReference type="PANTHER" id="PTHR21666">
    <property type="entry name" value="PEPTIDASE-RELATED"/>
    <property type="match status" value="1"/>
</dbReference>
<evidence type="ECO:0000256" key="3">
    <source>
        <dbReference type="SAM" id="MobiDB-lite"/>
    </source>
</evidence>
<accession>A0A5D3YIQ5</accession>
<dbReference type="Gene3D" id="6.10.250.3150">
    <property type="match status" value="1"/>
</dbReference>
<feature type="coiled-coil region" evidence="2">
    <location>
        <begin position="24"/>
        <end position="125"/>
    </location>
</feature>
<dbReference type="EMBL" id="VNHY01000002">
    <property type="protein sequence ID" value="TYP93378.1"/>
    <property type="molecule type" value="Genomic_DNA"/>
</dbReference>
<feature type="domain" description="M23ase beta-sheet core" evidence="5">
    <location>
        <begin position="348"/>
        <end position="441"/>
    </location>
</feature>
<name>A0A5D3YIQ5_9BACT</name>
<evidence type="ECO:0000256" key="1">
    <source>
        <dbReference type="ARBA" id="ARBA00022729"/>
    </source>
</evidence>
<dbReference type="CDD" id="cd12797">
    <property type="entry name" value="M23_peptidase"/>
    <property type="match status" value="1"/>
</dbReference>
<evidence type="ECO:0000313" key="6">
    <source>
        <dbReference type="EMBL" id="TYP93378.1"/>
    </source>
</evidence>
<dbReference type="PANTHER" id="PTHR21666:SF289">
    <property type="entry name" value="L-ALA--D-GLU ENDOPEPTIDASE"/>
    <property type="match status" value="1"/>
</dbReference>
<evidence type="ECO:0000313" key="7">
    <source>
        <dbReference type="Proteomes" id="UP000324595"/>
    </source>
</evidence>
<dbReference type="Pfam" id="PF01551">
    <property type="entry name" value="Peptidase_M23"/>
    <property type="match status" value="1"/>
</dbReference>
<keyword evidence="2" id="KW-0175">Coiled coil</keyword>
<dbReference type="Gene3D" id="2.70.70.10">
    <property type="entry name" value="Glucose Permease (Domain IIA)"/>
    <property type="match status" value="1"/>
</dbReference>
<dbReference type="InterPro" id="IPR011055">
    <property type="entry name" value="Dup_hybrid_motif"/>
</dbReference>
<proteinExistence type="predicted"/>
<feature type="compositionally biased region" description="Basic and acidic residues" evidence="3">
    <location>
        <begin position="234"/>
        <end position="283"/>
    </location>
</feature>
<feature type="region of interest" description="Disordered" evidence="3">
    <location>
        <begin position="228"/>
        <end position="283"/>
    </location>
</feature>
<dbReference type="InterPro" id="IPR016047">
    <property type="entry name" value="M23ase_b-sheet_dom"/>
</dbReference>
<evidence type="ECO:0000256" key="2">
    <source>
        <dbReference type="SAM" id="Coils"/>
    </source>
</evidence>
<feature type="signal peptide" evidence="4">
    <location>
        <begin position="1"/>
        <end position="24"/>
    </location>
</feature>
<feature type="chain" id="PRO_5022725791" evidence="4">
    <location>
        <begin position="25"/>
        <end position="454"/>
    </location>
</feature>
<gene>
    <name evidence="6" type="ORF">LX73_1080</name>
</gene>
<keyword evidence="1 4" id="KW-0732">Signal</keyword>
<dbReference type="AlphaFoldDB" id="A0A5D3YIQ5"/>
<dbReference type="Proteomes" id="UP000324595">
    <property type="component" value="Unassembled WGS sequence"/>
</dbReference>
<evidence type="ECO:0000256" key="4">
    <source>
        <dbReference type="SAM" id="SignalP"/>
    </source>
</evidence>
<dbReference type="InterPro" id="IPR050570">
    <property type="entry name" value="Cell_wall_metabolism_enzyme"/>
</dbReference>
<sequence>MKKMKYTFLLLVSVLIGWNIPAQAQNYKQERAQIAEKQKNIQIQIGELNQQIQQYEQRLKRATQKYEALYQKYQDLKKVIALQDQKIKNLQAEQQQVQKEINVTSNSLEEKREELKQLIAKYKKTLSYLYKHGRTTQLALILSSSSINKMLVRSFYLDKFSNYREKQAQQIRQAEKELEKTKNQLVEARQKNKEVLQNITQEKERLAKQQQQQSQNVALLRENKEEIQQSLQQSKEEKENLNNRFSELIERDKKLRKQQQERRQQREANRKDKLAAAKKIKDDTKRAKEVAKYSEPIKPANFISSDRLEEIEQEFAQKKGRLPWPVDSRTVSEHFGKSRHPVFGTVTPNPGIEIVTDSQARVRVVEDGYVIAIQPLPGYGDVILVKHGRFITAYGNLSQIMVNSNEILTQGDVIALSGSDNSVKGKSLFFLIRENDKNLDPEKWLQTKALSSAY</sequence>
<organism evidence="6 7">
    <name type="scientific">Fodinibius salinus</name>
    <dbReference type="NCBI Taxonomy" id="860790"/>
    <lineage>
        <taxon>Bacteria</taxon>
        <taxon>Pseudomonadati</taxon>
        <taxon>Balneolota</taxon>
        <taxon>Balneolia</taxon>
        <taxon>Balneolales</taxon>
        <taxon>Balneolaceae</taxon>
        <taxon>Fodinibius</taxon>
    </lineage>
</organism>
<dbReference type="GO" id="GO:0004222">
    <property type="term" value="F:metalloendopeptidase activity"/>
    <property type="evidence" value="ECO:0007669"/>
    <property type="project" value="TreeGrafter"/>
</dbReference>
<protein>
    <submittedName>
        <fullName evidence="6">Septal ring factor EnvC, activator of murein hydrolases AmiA and AmiB</fullName>
    </submittedName>
</protein>
<keyword evidence="7" id="KW-1185">Reference proteome</keyword>
<dbReference type="OrthoDB" id="9815884at2"/>
<dbReference type="SUPFAM" id="SSF51261">
    <property type="entry name" value="Duplicated hybrid motif"/>
    <property type="match status" value="1"/>
</dbReference>
<evidence type="ECO:0000259" key="5">
    <source>
        <dbReference type="Pfam" id="PF01551"/>
    </source>
</evidence>
<reference evidence="6 7" key="1">
    <citation type="submission" date="2019-07" db="EMBL/GenBank/DDBJ databases">
        <title>Genomic Encyclopedia of Archaeal and Bacterial Type Strains, Phase II (KMG-II): from individual species to whole genera.</title>
        <authorList>
            <person name="Goeker M."/>
        </authorList>
    </citation>
    <scope>NUCLEOTIDE SEQUENCE [LARGE SCALE GENOMIC DNA]</scope>
    <source>
        <strain evidence="6 7">DSM 21935</strain>
    </source>
</reference>